<gene>
    <name evidence="4" type="ORF">Vbra_8365</name>
</gene>
<feature type="region of interest" description="Disordered" evidence="2">
    <location>
        <begin position="104"/>
        <end position="126"/>
    </location>
</feature>
<protein>
    <submittedName>
        <fullName evidence="4">Uncharacterized protein</fullName>
    </submittedName>
</protein>
<organism evidence="4 5">
    <name type="scientific">Vitrella brassicaformis (strain CCMP3155)</name>
    <dbReference type="NCBI Taxonomy" id="1169540"/>
    <lineage>
        <taxon>Eukaryota</taxon>
        <taxon>Sar</taxon>
        <taxon>Alveolata</taxon>
        <taxon>Colpodellida</taxon>
        <taxon>Vitrellaceae</taxon>
        <taxon>Vitrella</taxon>
    </lineage>
</organism>
<reference evidence="4 5" key="1">
    <citation type="submission" date="2014-11" db="EMBL/GenBank/DDBJ databases">
        <authorList>
            <person name="Zhu J."/>
            <person name="Qi W."/>
            <person name="Song R."/>
        </authorList>
    </citation>
    <scope>NUCLEOTIDE SEQUENCE [LARGE SCALE GENOMIC DNA]</scope>
</reference>
<keyword evidence="5" id="KW-1185">Reference proteome</keyword>
<feature type="region of interest" description="Disordered" evidence="2">
    <location>
        <begin position="365"/>
        <end position="438"/>
    </location>
</feature>
<evidence type="ECO:0000256" key="3">
    <source>
        <dbReference type="SAM" id="Phobius"/>
    </source>
</evidence>
<dbReference type="InParanoid" id="A0A0G4EVH0"/>
<dbReference type="EMBL" id="CDMY01000325">
    <property type="protein sequence ID" value="CEM02406.1"/>
    <property type="molecule type" value="Genomic_DNA"/>
</dbReference>
<feature type="compositionally biased region" description="Low complexity" evidence="2">
    <location>
        <begin position="406"/>
        <end position="427"/>
    </location>
</feature>
<proteinExistence type="predicted"/>
<dbReference type="VEuPathDB" id="CryptoDB:Vbra_8365"/>
<accession>A0A0G4EVH0</accession>
<keyword evidence="3" id="KW-1133">Transmembrane helix</keyword>
<sequence>MQQVRATKAIAFCELSSPEGERKDDEKEHWHRRQISIMPFVLTTATGAAGVAGLSGAAGGVGAAMAYGFGMGVVGCPFIVLVGVVMATMVDEIIKEIKGTRQGGGAAAAEGAAEEDEEEAAAAEDGPADIHEAEVSAIPDTADDVAQTDGTAKARVWVYGNVHPTSVTVDTVGEFVEKSIHDRHIEVYVKMRSDMNARIAHLDQMLTEQHPAGLGQLVLHKNEEIDHLRHLVDDLRQAAGDPGQAARLLWAKDAKLRFHREAYLKLEAAWWAAHQADLEKERQLKAKTNAIADKNLQIRQLQQVEAQLRQQICAMEQHIAGLQQQIVAMQPAMKYWAQVQTAQQMLLTQQQQLVGQAVAALREWGPDEDMPQHPPPLPPSAPSAAPTTPLVQQSAADTTTSVGYISLQQQHQQQPSMSPSSVASHPHTQAGGQTRWGN</sequence>
<feature type="compositionally biased region" description="Acidic residues" evidence="2">
    <location>
        <begin position="112"/>
        <end position="122"/>
    </location>
</feature>
<keyword evidence="1" id="KW-0175">Coiled coil</keyword>
<feature type="compositionally biased region" description="Polar residues" evidence="2">
    <location>
        <begin position="391"/>
        <end position="403"/>
    </location>
</feature>
<feature type="transmembrane region" description="Helical" evidence="3">
    <location>
        <begin position="37"/>
        <end position="58"/>
    </location>
</feature>
<keyword evidence="3" id="KW-0812">Transmembrane</keyword>
<feature type="compositionally biased region" description="Pro residues" evidence="2">
    <location>
        <begin position="372"/>
        <end position="381"/>
    </location>
</feature>
<name>A0A0G4EVH0_VITBC</name>
<evidence type="ECO:0000313" key="5">
    <source>
        <dbReference type="Proteomes" id="UP000041254"/>
    </source>
</evidence>
<dbReference type="AlphaFoldDB" id="A0A0G4EVH0"/>
<evidence type="ECO:0000256" key="2">
    <source>
        <dbReference type="SAM" id="MobiDB-lite"/>
    </source>
</evidence>
<feature type="coiled-coil region" evidence="1">
    <location>
        <begin position="284"/>
        <end position="311"/>
    </location>
</feature>
<dbReference type="Proteomes" id="UP000041254">
    <property type="component" value="Unassembled WGS sequence"/>
</dbReference>
<evidence type="ECO:0000256" key="1">
    <source>
        <dbReference type="SAM" id="Coils"/>
    </source>
</evidence>
<evidence type="ECO:0000313" key="4">
    <source>
        <dbReference type="EMBL" id="CEM02406.1"/>
    </source>
</evidence>
<feature type="transmembrane region" description="Helical" evidence="3">
    <location>
        <begin position="64"/>
        <end position="90"/>
    </location>
</feature>
<keyword evidence="3" id="KW-0472">Membrane</keyword>